<reference evidence="10 11" key="1">
    <citation type="journal article" date="2019" name="Sci. Rep.">
        <title>Comparative genomics of chytrid fungi reveal insights into the obligate biotrophic and pathogenic lifestyle of Synchytrium endobioticum.</title>
        <authorList>
            <person name="van de Vossenberg B.T.L.H."/>
            <person name="Warris S."/>
            <person name="Nguyen H.D.T."/>
            <person name="van Gent-Pelzer M.P.E."/>
            <person name="Joly D.L."/>
            <person name="van de Geest H.C."/>
            <person name="Bonants P.J.M."/>
            <person name="Smith D.S."/>
            <person name="Levesque C.A."/>
            <person name="van der Lee T.A.J."/>
        </authorList>
    </citation>
    <scope>NUCLEOTIDE SEQUENCE [LARGE SCALE GENOMIC DNA]</scope>
    <source>
        <strain evidence="10 11">CBS 675.73</strain>
    </source>
</reference>
<dbReference type="InterPro" id="IPR011009">
    <property type="entry name" value="Kinase-like_dom_sf"/>
</dbReference>
<feature type="compositionally biased region" description="Low complexity" evidence="8">
    <location>
        <begin position="18"/>
        <end position="39"/>
    </location>
</feature>
<dbReference type="OrthoDB" id="432483at2759"/>
<comment type="caution">
    <text evidence="10">The sequence shown here is derived from an EMBL/GenBank/DDBJ whole genome shotgun (WGS) entry which is preliminary data.</text>
</comment>
<keyword evidence="6" id="KW-0418">Kinase</keyword>
<feature type="compositionally biased region" description="Low complexity" evidence="8">
    <location>
        <begin position="66"/>
        <end position="109"/>
    </location>
</feature>
<evidence type="ECO:0000256" key="7">
    <source>
        <dbReference type="ARBA" id="ARBA00022840"/>
    </source>
</evidence>
<feature type="compositionally biased region" description="Polar residues" evidence="8">
    <location>
        <begin position="1"/>
        <end position="11"/>
    </location>
</feature>
<evidence type="ECO:0000256" key="2">
    <source>
        <dbReference type="ARBA" id="ARBA00012513"/>
    </source>
</evidence>
<keyword evidence="11" id="KW-1185">Reference proteome</keyword>
<proteinExistence type="inferred from homology"/>
<organism evidence="10 11">
    <name type="scientific">Chytriomyces confervae</name>
    <dbReference type="NCBI Taxonomy" id="246404"/>
    <lineage>
        <taxon>Eukaryota</taxon>
        <taxon>Fungi</taxon>
        <taxon>Fungi incertae sedis</taxon>
        <taxon>Chytridiomycota</taxon>
        <taxon>Chytridiomycota incertae sedis</taxon>
        <taxon>Chytridiomycetes</taxon>
        <taxon>Chytridiales</taxon>
        <taxon>Chytriomycetaceae</taxon>
        <taxon>Chytriomyces</taxon>
    </lineage>
</organism>
<comment type="similarity">
    <text evidence="1">Belongs to the protein kinase superfamily. AGC Ser/Thr protein kinase family.</text>
</comment>
<dbReference type="AlphaFoldDB" id="A0A507FL18"/>
<evidence type="ECO:0000256" key="6">
    <source>
        <dbReference type="ARBA" id="ARBA00022777"/>
    </source>
</evidence>
<evidence type="ECO:0000256" key="1">
    <source>
        <dbReference type="ARBA" id="ARBA00009903"/>
    </source>
</evidence>
<evidence type="ECO:0000256" key="3">
    <source>
        <dbReference type="ARBA" id="ARBA00022527"/>
    </source>
</evidence>
<dbReference type="PROSITE" id="PS50011">
    <property type="entry name" value="PROTEIN_KINASE_DOM"/>
    <property type="match status" value="1"/>
</dbReference>
<evidence type="ECO:0000313" key="11">
    <source>
        <dbReference type="Proteomes" id="UP000320333"/>
    </source>
</evidence>
<dbReference type="SMART" id="SM00220">
    <property type="entry name" value="S_TKc"/>
    <property type="match status" value="1"/>
</dbReference>
<dbReference type="FunFam" id="3.30.200.20:FF:001236">
    <property type="entry name" value="AGC/RSK protein kinase"/>
    <property type="match status" value="1"/>
</dbReference>
<feature type="region of interest" description="Disordered" evidence="8">
    <location>
        <begin position="1"/>
        <end position="111"/>
    </location>
</feature>
<evidence type="ECO:0000313" key="10">
    <source>
        <dbReference type="EMBL" id="TPX76932.1"/>
    </source>
</evidence>
<dbReference type="CDD" id="cd05574">
    <property type="entry name" value="STKc_phototropin_like"/>
    <property type="match status" value="1"/>
</dbReference>
<dbReference type="GO" id="GO:0004674">
    <property type="term" value="F:protein serine/threonine kinase activity"/>
    <property type="evidence" value="ECO:0007669"/>
    <property type="project" value="UniProtKB-KW"/>
</dbReference>
<dbReference type="Gene3D" id="3.30.200.20">
    <property type="entry name" value="Phosphorylase Kinase, domain 1"/>
    <property type="match status" value="1"/>
</dbReference>
<dbReference type="EMBL" id="QEAP01000032">
    <property type="protein sequence ID" value="TPX76932.1"/>
    <property type="molecule type" value="Genomic_DNA"/>
</dbReference>
<accession>A0A507FL18</accession>
<dbReference type="Pfam" id="PF00069">
    <property type="entry name" value="Pkinase"/>
    <property type="match status" value="1"/>
</dbReference>
<sequence length="626" mass="68882">MDPPNGSTSATALDDIEQQQTHSHTRSVSSSSSSAQTNSDKVGPFGRLIGSLKKTTMGPVSPHSMSPTTLTNSSASNSSNASTGSTQQSMQPSSSKWGPLSPSSGTTSSAKMHLRRVMSKGPFASLGLSLNTASDSSLPTTNYPHTAGVTAPDKSWLDVDPYQGPLSASDSNTGIRRTFSVSAIRTRNIEVQPSNFQKIKLIGKGDVGRVFLVRHKTTQKFYAMKVLEKKEMIKRNKIKRVLAEQEILITANHPFIMTLYHSFQSEDYLYFVMEYCSGGEFFRTLQLRPGKCLLEHEARFYAAEVTAALEYLHLMGFIYRDLKPENILLHQSGHIMLTDFDLSKPSKTPADPTFVKASTVGSPFSFNNHNQNNYVVDTRACTIDLRTNSFVGTEEYIAPEVIRGNGHTAAVDFWTLGVLLYEMLYGTTPFKGQNRNATFYNVIHNEVAFPSPDLHHRLFHNTSNQIMSGKSSAPSAASKTQPQEVSKNCKSIIAKLLHKDDTKRLGSKAGAAEIKIHPFFKDINWALLLNMRPPIIPAQYSDLGDSVANFRNIPLATGEGQPSFDFERDQVLLAKGLRRPVSMAPGIVSAQGDSAVDVVSSRKASNPFEAFESVTLNAWTEDHMKR</sequence>
<evidence type="ECO:0000256" key="4">
    <source>
        <dbReference type="ARBA" id="ARBA00022679"/>
    </source>
</evidence>
<protein>
    <recommendedName>
        <fullName evidence="2">non-specific serine/threonine protein kinase</fullName>
        <ecNumber evidence="2">2.7.11.1</ecNumber>
    </recommendedName>
</protein>
<feature type="region of interest" description="Disordered" evidence="8">
    <location>
        <begin position="465"/>
        <end position="485"/>
    </location>
</feature>
<dbReference type="InterPro" id="IPR000719">
    <property type="entry name" value="Prot_kinase_dom"/>
</dbReference>
<evidence type="ECO:0000256" key="5">
    <source>
        <dbReference type="ARBA" id="ARBA00022741"/>
    </source>
</evidence>
<dbReference type="PROSITE" id="PS00108">
    <property type="entry name" value="PROTEIN_KINASE_ST"/>
    <property type="match status" value="1"/>
</dbReference>
<keyword evidence="7" id="KW-0067">ATP-binding</keyword>
<dbReference type="GO" id="GO:0005524">
    <property type="term" value="F:ATP binding"/>
    <property type="evidence" value="ECO:0007669"/>
    <property type="project" value="UniProtKB-KW"/>
</dbReference>
<evidence type="ECO:0000256" key="8">
    <source>
        <dbReference type="SAM" id="MobiDB-lite"/>
    </source>
</evidence>
<name>A0A507FL18_9FUNG</name>
<dbReference type="Gene3D" id="1.10.510.10">
    <property type="entry name" value="Transferase(Phosphotransferase) domain 1"/>
    <property type="match status" value="2"/>
</dbReference>
<keyword evidence="5" id="KW-0547">Nucleotide-binding</keyword>
<gene>
    <name evidence="10" type="ORF">CcCBS67573_g01784</name>
</gene>
<dbReference type="PANTHER" id="PTHR45637">
    <property type="entry name" value="FLIPPASE KINASE 1-RELATED"/>
    <property type="match status" value="1"/>
</dbReference>
<keyword evidence="4" id="KW-0808">Transferase</keyword>
<dbReference type="Proteomes" id="UP000320333">
    <property type="component" value="Unassembled WGS sequence"/>
</dbReference>
<feature type="domain" description="Protein kinase" evidence="9">
    <location>
        <begin position="196"/>
        <end position="520"/>
    </location>
</feature>
<dbReference type="InterPro" id="IPR008271">
    <property type="entry name" value="Ser/Thr_kinase_AS"/>
</dbReference>
<dbReference type="EC" id="2.7.11.1" evidence="2"/>
<dbReference type="STRING" id="246404.A0A507FL18"/>
<keyword evidence="3" id="KW-0723">Serine/threonine-protein kinase</keyword>
<dbReference type="SUPFAM" id="SSF56112">
    <property type="entry name" value="Protein kinase-like (PK-like)"/>
    <property type="match status" value="1"/>
</dbReference>
<evidence type="ECO:0000259" key="9">
    <source>
        <dbReference type="PROSITE" id="PS50011"/>
    </source>
</evidence>